<organism evidence="1 2">
    <name type="scientific">Neophaeococcomyces mojaviensis</name>
    <dbReference type="NCBI Taxonomy" id="3383035"/>
    <lineage>
        <taxon>Eukaryota</taxon>
        <taxon>Fungi</taxon>
        <taxon>Dikarya</taxon>
        <taxon>Ascomycota</taxon>
        <taxon>Pezizomycotina</taxon>
        <taxon>Eurotiomycetes</taxon>
        <taxon>Chaetothyriomycetidae</taxon>
        <taxon>Chaetothyriales</taxon>
        <taxon>Chaetothyriales incertae sedis</taxon>
        <taxon>Neophaeococcomyces</taxon>
    </lineage>
</organism>
<dbReference type="EMBL" id="JAPDRQ010000198">
    <property type="protein sequence ID" value="KAJ9652462.1"/>
    <property type="molecule type" value="Genomic_DNA"/>
</dbReference>
<sequence>MRRPTQSRTASTDSDTIPQLTHQSSFESAQSPITPGHNTTKQSPTDIKTSSSVIAHDADSYPFPTPKSAPATTTTFPSSPKVPPKDLAFLSHDPFGQDDDVVPFDKNKPIKPSRSGSVKSISSMQSLKRGFSSLKRKLTRRSKSRPPPPERSVTEPVPESGDDVLMPPNRTQTFMMGPSMHGVRRVDTFQVSAMAF</sequence>
<protein>
    <submittedName>
        <fullName evidence="1">Uncharacterized protein</fullName>
    </submittedName>
</protein>
<gene>
    <name evidence="1" type="ORF">H2198_008285</name>
</gene>
<comment type="caution">
    <text evidence="1">The sequence shown here is derived from an EMBL/GenBank/DDBJ whole genome shotgun (WGS) entry which is preliminary data.</text>
</comment>
<name>A0ACC2ZXL2_9EURO</name>
<keyword evidence="2" id="KW-1185">Reference proteome</keyword>
<accession>A0ACC2ZXL2</accession>
<dbReference type="Proteomes" id="UP001172386">
    <property type="component" value="Unassembled WGS sequence"/>
</dbReference>
<evidence type="ECO:0000313" key="2">
    <source>
        <dbReference type="Proteomes" id="UP001172386"/>
    </source>
</evidence>
<proteinExistence type="predicted"/>
<reference evidence="1" key="1">
    <citation type="submission" date="2022-10" db="EMBL/GenBank/DDBJ databases">
        <title>Culturing micro-colonial fungi from biological soil crusts in the Mojave desert and describing Neophaeococcomyces mojavensis, and introducing the new genera and species Taxawa tesnikishii.</title>
        <authorList>
            <person name="Kurbessoian T."/>
            <person name="Stajich J.E."/>
        </authorList>
    </citation>
    <scope>NUCLEOTIDE SEQUENCE</scope>
    <source>
        <strain evidence="1">JES_112</strain>
    </source>
</reference>
<evidence type="ECO:0000313" key="1">
    <source>
        <dbReference type="EMBL" id="KAJ9652462.1"/>
    </source>
</evidence>